<gene>
    <name evidence="1" type="ORF">BN1205_013050</name>
</gene>
<accession>A0A0F7UN47</accession>
<name>A0A0F7UN47_TOXGV</name>
<reference evidence="1" key="1">
    <citation type="journal article" date="2015" name="PLoS ONE">
        <title>Comprehensive Evaluation of Toxoplasma gondii VEG and Neospora caninum LIV Genomes with Tachyzoite Stage Transcriptome and Proteome Defines Novel Transcript Features.</title>
        <authorList>
            <person name="Ramaprasad A."/>
            <person name="Mourier T."/>
            <person name="Naeem R."/>
            <person name="Malas T.B."/>
            <person name="Moussa E."/>
            <person name="Panigrahi A."/>
            <person name="Vermont S.J."/>
            <person name="Otto T.D."/>
            <person name="Wastling J."/>
            <person name="Pain A."/>
        </authorList>
    </citation>
    <scope>NUCLEOTIDE SEQUENCE</scope>
    <source>
        <strain evidence="1">VEG</strain>
    </source>
</reference>
<protein>
    <submittedName>
        <fullName evidence="1">Uncharacterized protein</fullName>
    </submittedName>
</protein>
<proteinExistence type="predicted"/>
<evidence type="ECO:0000313" key="1">
    <source>
        <dbReference type="EMBL" id="CEL71529.1"/>
    </source>
</evidence>
<sequence>MRTVCGSSCVSSRYLVFRQATVRRPEAALLLRTVEREPPDLVTVFCTPDTDTAVGRRAGASAATTTNHPRCMSVFEGFYLRSTTWFYSRRKTLSVGIATATFLHVDRSREAGRTTTVNFFIRLNSSTKPPK</sequence>
<organism evidence="1">
    <name type="scientific">Toxoplasma gondii (strain ATCC 50861 / VEG)</name>
    <dbReference type="NCBI Taxonomy" id="432359"/>
    <lineage>
        <taxon>Eukaryota</taxon>
        <taxon>Sar</taxon>
        <taxon>Alveolata</taxon>
        <taxon>Apicomplexa</taxon>
        <taxon>Conoidasida</taxon>
        <taxon>Coccidia</taxon>
        <taxon>Eucoccidiorida</taxon>
        <taxon>Eimeriorina</taxon>
        <taxon>Sarcocystidae</taxon>
        <taxon>Toxoplasma</taxon>
    </lineage>
</organism>
<dbReference type="EMBL" id="LN714489">
    <property type="protein sequence ID" value="CEL71529.1"/>
    <property type="molecule type" value="Genomic_DNA"/>
</dbReference>
<dbReference type="AlphaFoldDB" id="A0A0F7UN47"/>